<keyword evidence="3" id="KW-1185">Reference proteome</keyword>
<name>A0A2I0KRV5_PUNGR</name>
<evidence type="ECO:0000313" key="2">
    <source>
        <dbReference type="EMBL" id="PKI71201.1"/>
    </source>
</evidence>
<dbReference type="Pfam" id="PF07727">
    <property type="entry name" value="RVT_2"/>
    <property type="match status" value="1"/>
</dbReference>
<protein>
    <recommendedName>
        <fullName evidence="1">Reverse transcriptase Ty1/copia-type domain-containing protein</fullName>
    </recommendedName>
</protein>
<evidence type="ECO:0000313" key="3">
    <source>
        <dbReference type="Proteomes" id="UP000233551"/>
    </source>
</evidence>
<dbReference type="STRING" id="22663.A0A2I0KRV5"/>
<proteinExistence type="predicted"/>
<reference evidence="2 3" key="1">
    <citation type="submission" date="2017-11" db="EMBL/GenBank/DDBJ databases">
        <title>De-novo sequencing of pomegranate (Punica granatum L.) genome.</title>
        <authorList>
            <person name="Akparov Z."/>
            <person name="Amiraslanov A."/>
            <person name="Hajiyeva S."/>
            <person name="Abbasov M."/>
            <person name="Kaur K."/>
            <person name="Hamwieh A."/>
            <person name="Solovyev V."/>
            <person name="Salamov A."/>
            <person name="Braich B."/>
            <person name="Kosarev P."/>
            <person name="Mahmoud A."/>
            <person name="Hajiyev E."/>
            <person name="Babayeva S."/>
            <person name="Izzatullayeva V."/>
            <person name="Mammadov A."/>
            <person name="Mammadov A."/>
            <person name="Sharifova S."/>
            <person name="Ojaghi J."/>
            <person name="Eynullazada K."/>
            <person name="Bayramov B."/>
            <person name="Abdulazimova A."/>
            <person name="Shahmuradov I."/>
        </authorList>
    </citation>
    <scope>NUCLEOTIDE SEQUENCE [LARGE SCALE GENOMIC DNA]</scope>
    <source>
        <strain evidence="3">cv. AG2017</strain>
        <tissue evidence="2">Leaf</tissue>
    </source>
</reference>
<feature type="domain" description="Reverse transcriptase Ty1/copia-type" evidence="1">
    <location>
        <begin position="234"/>
        <end position="304"/>
    </location>
</feature>
<dbReference type="Proteomes" id="UP000233551">
    <property type="component" value="Unassembled WGS sequence"/>
</dbReference>
<evidence type="ECO:0000259" key="1">
    <source>
        <dbReference type="Pfam" id="PF07727"/>
    </source>
</evidence>
<dbReference type="EMBL" id="PGOL01000387">
    <property type="protein sequence ID" value="PKI71201.1"/>
    <property type="molecule type" value="Genomic_DNA"/>
</dbReference>
<comment type="caution">
    <text evidence="2">The sequence shown here is derived from an EMBL/GenBank/DDBJ whole genome shotgun (WGS) entry which is preliminary data.</text>
</comment>
<dbReference type="InterPro" id="IPR013103">
    <property type="entry name" value="RVT_2"/>
</dbReference>
<dbReference type="AlphaFoldDB" id="A0A2I0KRV5"/>
<accession>A0A2I0KRV5</accession>
<organism evidence="2 3">
    <name type="scientific">Punica granatum</name>
    <name type="common">Pomegranate</name>
    <dbReference type="NCBI Taxonomy" id="22663"/>
    <lineage>
        <taxon>Eukaryota</taxon>
        <taxon>Viridiplantae</taxon>
        <taxon>Streptophyta</taxon>
        <taxon>Embryophyta</taxon>
        <taxon>Tracheophyta</taxon>
        <taxon>Spermatophyta</taxon>
        <taxon>Magnoliopsida</taxon>
        <taxon>eudicotyledons</taxon>
        <taxon>Gunneridae</taxon>
        <taxon>Pentapetalae</taxon>
        <taxon>rosids</taxon>
        <taxon>malvids</taxon>
        <taxon>Myrtales</taxon>
        <taxon>Lythraceae</taxon>
        <taxon>Punica</taxon>
    </lineage>
</organism>
<sequence>MSGGGGEVFGSDMQYNSTFKSAVYSGLGRLHAGQTRDPRLVARLAGPFQNRPISSTHAARGPAPCSSHALGLAQYFGPRSAVFCQLCNHFGHIAPVCQLSQVFGAQAHLTHDSSSGLHDLDWYMDLGATHHVTSDLSNLNLRDDKIMSLVMTSFIESPVLMYLSKMGLLNDSVAYLEESCKIFLWAHMCCWSHSLLLRHANILLGEQQCRRSIQYYFKIIRGILFHNLLLRMSLAGLQEHLFQSIITALQKEFAMKDFGSLHYFLGMEAHRNSTGLHLTQSKYIHDILACTSMLDCKPVSSPITTRSRLLS</sequence>
<gene>
    <name evidence="2" type="ORF">CRG98_008376</name>
</gene>